<accession>A0ABR7ZY88</accession>
<proteinExistence type="predicted"/>
<dbReference type="Pfam" id="PF05015">
    <property type="entry name" value="HigB-like_toxin"/>
    <property type="match status" value="1"/>
</dbReference>
<dbReference type="PANTHER" id="PTHR40266">
    <property type="entry name" value="TOXIN HIGB-1"/>
    <property type="match status" value="1"/>
</dbReference>
<dbReference type="EMBL" id="JACJQB010000021">
    <property type="protein sequence ID" value="MBD2188744.1"/>
    <property type="molecule type" value="Genomic_DNA"/>
</dbReference>
<comment type="caution">
    <text evidence="1">The sequence shown here is derived from an EMBL/GenBank/DDBJ whole genome shotgun (WGS) entry which is preliminary data.</text>
</comment>
<name>A0ABR7ZY88_9CYAN</name>
<dbReference type="InterPro" id="IPR007711">
    <property type="entry name" value="HigB-1"/>
</dbReference>
<dbReference type="SUPFAM" id="SSF143011">
    <property type="entry name" value="RelE-like"/>
    <property type="match status" value="1"/>
</dbReference>
<dbReference type="PANTHER" id="PTHR40266:SF2">
    <property type="entry name" value="TOXIN HIGB-1"/>
    <property type="match status" value="1"/>
</dbReference>
<keyword evidence="2" id="KW-1185">Reference proteome</keyword>
<sequence length="92" mass="10856">MIKSFKNKLLERLLNGDIQATTKEDKKIRKRLDVISSASKLEDIRLPGYDLHELKGNKKGIWSIKTTGNWRITFRFEDGHAYEVNHEDYHKK</sequence>
<reference evidence="1 2" key="1">
    <citation type="journal article" date="2020" name="ISME J.">
        <title>Comparative genomics reveals insights into cyanobacterial evolution and habitat adaptation.</title>
        <authorList>
            <person name="Chen M.Y."/>
            <person name="Teng W.K."/>
            <person name="Zhao L."/>
            <person name="Hu C.X."/>
            <person name="Zhou Y.K."/>
            <person name="Han B.P."/>
            <person name="Song L.R."/>
            <person name="Shu W.S."/>
        </authorList>
    </citation>
    <scope>NUCLEOTIDE SEQUENCE [LARGE SCALE GENOMIC DNA]</scope>
    <source>
        <strain evidence="1 2">FACHB-723</strain>
    </source>
</reference>
<dbReference type="RefSeq" id="WP_190403592.1">
    <property type="nucleotide sequence ID" value="NZ_JACJQB010000021.1"/>
</dbReference>
<dbReference type="Proteomes" id="UP000642094">
    <property type="component" value="Unassembled WGS sequence"/>
</dbReference>
<gene>
    <name evidence="1" type="ORF">H6F41_11395</name>
</gene>
<protein>
    <submittedName>
        <fullName evidence="1">Type II toxin-antitoxin system RelE/ParE family toxin</fullName>
    </submittedName>
</protein>
<dbReference type="Gene3D" id="3.30.2310.20">
    <property type="entry name" value="RelE-like"/>
    <property type="match status" value="1"/>
</dbReference>
<evidence type="ECO:0000313" key="1">
    <source>
        <dbReference type="EMBL" id="MBD2188744.1"/>
    </source>
</evidence>
<dbReference type="InterPro" id="IPR035093">
    <property type="entry name" value="RelE/ParE_toxin_dom_sf"/>
</dbReference>
<organism evidence="1 2">
    <name type="scientific">Pseudanabaena mucicola FACHB-723</name>
    <dbReference type="NCBI Taxonomy" id="2692860"/>
    <lineage>
        <taxon>Bacteria</taxon>
        <taxon>Bacillati</taxon>
        <taxon>Cyanobacteriota</taxon>
        <taxon>Cyanophyceae</taxon>
        <taxon>Pseudanabaenales</taxon>
        <taxon>Pseudanabaenaceae</taxon>
        <taxon>Pseudanabaena</taxon>
    </lineage>
</organism>
<evidence type="ECO:0000313" key="2">
    <source>
        <dbReference type="Proteomes" id="UP000642094"/>
    </source>
</evidence>